<dbReference type="AlphaFoldDB" id="A0A7W6G626"/>
<feature type="domain" description="Metallo-beta-lactamase" evidence="3">
    <location>
        <begin position="49"/>
        <end position="256"/>
    </location>
</feature>
<feature type="chain" id="PRO_5031054400" evidence="2">
    <location>
        <begin position="20"/>
        <end position="324"/>
    </location>
</feature>
<dbReference type="EMBL" id="JACIDX010000001">
    <property type="protein sequence ID" value="MBB3953532.1"/>
    <property type="molecule type" value="Genomic_DNA"/>
</dbReference>
<dbReference type="Proteomes" id="UP000548867">
    <property type="component" value="Unassembled WGS sequence"/>
</dbReference>
<evidence type="ECO:0000313" key="5">
    <source>
        <dbReference type="Proteomes" id="UP000548867"/>
    </source>
</evidence>
<dbReference type="PANTHER" id="PTHR46018">
    <property type="entry name" value="ZINC PHOSPHODIESTERASE ELAC PROTEIN 1"/>
    <property type="match status" value="1"/>
</dbReference>
<gene>
    <name evidence="4" type="ORF">GGR38_000444</name>
</gene>
<dbReference type="GO" id="GO:0042781">
    <property type="term" value="F:3'-tRNA processing endoribonuclease activity"/>
    <property type="evidence" value="ECO:0007669"/>
    <property type="project" value="TreeGrafter"/>
</dbReference>
<evidence type="ECO:0000259" key="3">
    <source>
        <dbReference type="SMART" id="SM00849"/>
    </source>
</evidence>
<keyword evidence="1" id="KW-0378">Hydrolase</keyword>
<dbReference type="Gene3D" id="3.60.15.10">
    <property type="entry name" value="Ribonuclease Z/Hydroxyacylglutathione hydrolase-like"/>
    <property type="match status" value="1"/>
</dbReference>
<dbReference type="SUPFAM" id="SSF56281">
    <property type="entry name" value="Metallo-hydrolase/oxidoreductase"/>
    <property type="match status" value="1"/>
</dbReference>
<dbReference type="Pfam" id="PF12706">
    <property type="entry name" value="Lactamase_B_2"/>
    <property type="match status" value="1"/>
</dbReference>
<proteinExistence type="predicted"/>
<evidence type="ECO:0000256" key="1">
    <source>
        <dbReference type="ARBA" id="ARBA00022801"/>
    </source>
</evidence>
<dbReference type="RefSeq" id="WP_183622214.1">
    <property type="nucleotide sequence ID" value="NZ_JACIDX010000001.1"/>
</dbReference>
<reference evidence="4 5" key="1">
    <citation type="submission" date="2020-08" db="EMBL/GenBank/DDBJ databases">
        <title>Genomic Encyclopedia of Type Strains, Phase IV (KMG-IV): sequencing the most valuable type-strain genomes for metagenomic binning, comparative biology and taxonomic classification.</title>
        <authorList>
            <person name="Goeker M."/>
        </authorList>
    </citation>
    <scope>NUCLEOTIDE SEQUENCE [LARGE SCALE GENOMIC DNA]</scope>
    <source>
        <strain evidence="4 5">DSM 27057</strain>
    </source>
</reference>
<dbReference type="CDD" id="cd07719">
    <property type="entry name" value="arylsulfatase_AtsA-like_MBL-fold"/>
    <property type="match status" value="1"/>
</dbReference>
<evidence type="ECO:0000256" key="2">
    <source>
        <dbReference type="SAM" id="SignalP"/>
    </source>
</evidence>
<dbReference type="PANTHER" id="PTHR46018:SF2">
    <property type="entry name" value="ZINC PHOSPHODIESTERASE ELAC PROTEIN 1"/>
    <property type="match status" value="1"/>
</dbReference>
<sequence length="324" mass="34667">MAKKLMLLAGLLLAQPVAAQPAGTPPAKDAYTWVTLGTMGGPMPRPGRNEPANLLVRAGEAHLIDTGDGAMTAMADAGADYPNLRTVWISHIHFDHLGGLYAVLGLRLQTRTVRPLTIYGPPGMKEIVAGLIAAMRPSARSGFGIPGEVPIDPATNINVVELDDGAVVKLDAFTVRVATNSHYSFVPGSPEEHTYRSLSYRFDLPGRSIIYTGDTGPSEKVTQLAKGADMLVTEMIDLDNTLAQMDRRVQHISPEEKTHMAEHLTRHHLSTQAIGQMAASAGVGRVVVTHIAGGAAQGGEPAYREQIGRLFKGPVVIAKDMERF</sequence>
<evidence type="ECO:0000313" key="4">
    <source>
        <dbReference type="EMBL" id="MBB3953532.1"/>
    </source>
</evidence>
<keyword evidence="5" id="KW-1185">Reference proteome</keyword>
<accession>A0A7W6G626</accession>
<comment type="caution">
    <text evidence="4">The sequence shown here is derived from an EMBL/GenBank/DDBJ whole genome shotgun (WGS) entry which is preliminary data.</text>
</comment>
<feature type="signal peptide" evidence="2">
    <location>
        <begin position="1"/>
        <end position="19"/>
    </location>
</feature>
<protein>
    <submittedName>
        <fullName evidence="4">Ribonuclease BN (tRNA processing enzyme)</fullName>
    </submittedName>
</protein>
<dbReference type="SMART" id="SM00849">
    <property type="entry name" value="Lactamase_B"/>
    <property type="match status" value="1"/>
</dbReference>
<name>A0A7W6G626_9SPHN</name>
<dbReference type="InterPro" id="IPR036866">
    <property type="entry name" value="RibonucZ/Hydroxyglut_hydro"/>
</dbReference>
<organism evidence="4 5">
    <name type="scientific">Novosphingobium sediminicola</name>
    <dbReference type="NCBI Taxonomy" id="563162"/>
    <lineage>
        <taxon>Bacteria</taxon>
        <taxon>Pseudomonadati</taxon>
        <taxon>Pseudomonadota</taxon>
        <taxon>Alphaproteobacteria</taxon>
        <taxon>Sphingomonadales</taxon>
        <taxon>Sphingomonadaceae</taxon>
        <taxon>Novosphingobium</taxon>
    </lineage>
</organism>
<dbReference type="InterPro" id="IPR001279">
    <property type="entry name" value="Metallo-B-lactamas"/>
</dbReference>
<keyword evidence="2" id="KW-0732">Signal</keyword>
<dbReference type="InterPro" id="IPR044094">
    <property type="entry name" value="AtsA-like_MBL-fold"/>
</dbReference>